<organism evidence="7 8">
    <name type="scientific">Salinibacillus kushneri</name>
    <dbReference type="NCBI Taxonomy" id="237682"/>
    <lineage>
        <taxon>Bacteria</taxon>
        <taxon>Bacillati</taxon>
        <taxon>Bacillota</taxon>
        <taxon>Bacilli</taxon>
        <taxon>Bacillales</taxon>
        <taxon>Bacillaceae</taxon>
        <taxon>Salinibacillus</taxon>
    </lineage>
</organism>
<evidence type="ECO:0000313" key="8">
    <source>
        <dbReference type="Proteomes" id="UP000199095"/>
    </source>
</evidence>
<dbReference type="STRING" id="237682.SAMN05421676_102385"/>
<dbReference type="OrthoDB" id="9811701at2"/>
<dbReference type="RefSeq" id="WP_093132299.1">
    <property type="nucleotide sequence ID" value="NZ_FOHJ01000002.1"/>
</dbReference>
<feature type="transmembrane region" description="Helical" evidence="6">
    <location>
        <begin position="32"/>
        <end position="51"/>
    </location>
</feature>
<protein>
    <submittedName>
        <fullName evidence="7">TIGR00659 family protein</fullName>
    </submittedName>
</protein>
<dbReference type="InterPro" id="IPR007300">
    <property type="entry name" value="CidB/LrgB"/>
</dbReference>
<dbReference type="Pfam" id="PF04172">
    <property type="entry name" value="LrgB"/>
    <property type="match status" value="1"/>
</dbReference>
<accession>A0A1I0B934</accession>
<keyword evidence="5 6" id="KW-0472">Membrane</keyword>
<gene>
    <name evidence="7" type="ORF">SAMN05421676_102385</name>
</gene>
<evidence type="ECO:0000256" key="3">
    <source>
        <dbReference type="ARBA" id="ARBA00022692"/>
    </source>
</evidence>
<feature type="transmembrane region" description="Helical" evidence="6">
    <location>
        <begin position="175"/>
        <end position="192"/>
    </location>
</feature>
<dbReference type="AlphaFoldDB" id="A0A1I0B934"/>
<keyword evidence="8" id="KW-1185">Reference proteome</keyword>
<dbReference type="EMBL" id="FOHJ01000002">
    <property type="protein sequence ID" value="SET03265.1"/>
    <property type="molecule type" value="Genomic_DNA"/>
</dbReference>
<keyword evidence="3 6" id="KW-0812">Transmembrane</keyword>
<proteinExistence type="predicted"/>
<evidence type="ECO:0000256" key="5">
    <source>
        <dbReference type="ARBA" id="ARBA00023136"/>
    </source>
</evidence>
<keyword evidence="2" id="KW-1003">Cell membrane</keyword>
<sequence>MNSLFLGLLGVIGTLIAYMGALYIYQKYPYPILLPVFVATVAIAITLILFHIPYDAYMQGGKWIDWLLGPAVVALAYPLYNQWEMVKKYPFPLLAGVGIGSLLGITTGLLLAKWLHFDHQVIYSLIPKNSTTPVAMEITESLGGIAPMATVFVMIAGIGGAITGPAILKRLGITHFLAIGIGVGSASHAIGTSKVMEYGVLAGAVSTVAMSLSAVVISILSPILTNILM</sequence>
<reference evidence="8" key="1">
    <citation type="submission" date="2016-10" db="EMBL/GenBank/DDBJ databases">
        <authorList>
            <person name="Varghese N."/>
            <person name="Submissions S."/>
        </authorList>
    </citation>
    <scope>NUCLEOTIDE SEQUENCE [LARGE SCALE GENOMIC DNA]</scope>
    <source>
        <strain evidence="8">CGMCC 1.3566</strain>
    </source>
</reference>
<feature type="transmembrane region" description="Helical" evidence="6">
    <location>
        <begin position="198"/>
        <end position="224"/>
    </location>
</feature>
<feature type="transmembrane region" description="Helical" evidence="6">
    <location>
        <begin position="6"/>
        <end position="25"/>
    </location>
</feature>
<keyword evidence="4 6" id="KW-1133">Transmembrane helix</keyword>
<name>A0A1I0B934_9BACI</name>
<feature type="transmembrane region" description="Helical" evidence="6">
    <location>
        <begin position="145"/>
        <end position="168"/>
    </location>
</feature>
<dbReference type="PANTHER" id="PTHR30249:SF17">
    <property type="entry name" value="HOLIN-LIKE PROTEIN CIDB"/>
    <property type="match status" value="1"/>
</dbReference>
<evidence type="ECO:0000256" key="1">
    <source>
        <dbReference type="ARBA" id="ARBA00004651"/>
    </source>
</evidence>
<dbReference type="PANTHER" id="PTHR30249">
    <property type="entry name" value="PUTATIVE SEROTONIN TRANSPORTER"/>
    <property type="match status" value="1"/>
</dbReference>
<evidence type="ECO:0000256" key="2">
    <source>
        <dbReference type="ARBA" id="ARBA00022475"/>
    </source>
</evidence>
<comment type="subcellular location">
    <subcellularLocation>
        <location evidence="1">Cell membrane</location>
        <topology evidence="1">Multi-pass membrane protein</topology>
    </subcellularLocation>
</comment>
<feature type="transmembrane region" description="Helical" evidence="6">
    <location>
        <begin position="63"/>
        <end position="80"/>
    </location>
</feature>
<dbReference type="GO" id="GO:0005886">
    <property type="term" value="C:plasma membrane"/>
    <property type="evidence" value="ECO:0007669"/>
    <property type="project" value="UniProtKB-SubCell"/>
</dbReference>
<evidence type="ECO:0000313" key="7">
    <source>
        <dbReference type="EMBL" id="SET03265.1"/>
    </source>
</evidence>
<evidence type="ECO:0000256" key="4">
    <source>
        <dbReference type="ARBA" id="ARBA00022989"/>
    </source>
</evidence>
<evidence type="ECO:0000256" key="6">
    <source>
        <dbReference type="SAM" id="Phobius"/>
    </source>
</evidence>
<dbReference type="Proteomes" id="UP000199095">
    <property type="component" value="Unassembled WGS sequence"/>
</dbReference>
<feature type="transmembrane region" description="Helical" evidence="6">
    <location>
        <begin position="92"/>
        <end position="115"/>
    </location>
</feature>